<proteinExistence type="predicted"/>
<protein>
    <submittedName>
        <fullName evidence="2">Uncharacterized protein</fullName>
    </submittedName>
</protein>
<sequence length="114" mass="13119">MMEKAETPGMAGAVNFYHVDLLRRNKVMEIENERRRRELYDTLGIRDDDSLFDENSLSDKPSNGTNGTPSHGYEESPVKESQSGSDGQRLNVHKDKIPSMWRKIQNWDAFFNQG</sequence>
<evidence type="ECO:0000313" key="2">
    <source>
        <dbReference type="EMBL" id="KAF2297188.1"/>
    </source>
</evidence>
<feature type="compositionally biased region" description="Polar residues" evidence="1">
    <location>
        <begin position="79"/>
        <end position="88"/>
    </location>
</feature>
<evidence type="ECO:0000256" key="1">
    <source>
        <dbReference type="SAM" id="MobiDB-lite"/>
    </source>
</evidence>
<reference evidence="2 3" key="1">
    <citation type="journal article" date="2020" name="Mol. Plant">
        <title>The Chromosome-Based Rubber Tree Genome Provides New Insights into Spurge Genome Evolution and Rubber Biosynthesis.</title>
        <authorList>
            <person name="Liu J."/>
            <person name="Shi C."/>
            <person name="Shi C.C."/>
            <person name="Li W."/>
            <person name="Zhang Q.J."/>
            <person name="Zhang Y."/>
            <person name="Li K."/>
            <person name="Lu H.F."/>
            <person name="Shi C."/>
            <person name="Zhu S.T."/>
            <person name="Xiao Z.Y."/>
            <person name="Nan H."/>
            <person name="Yue Y."/>
            <person name="Zhu X.G."/>
            <person name="Wu Y."/>
            <person name="Hong X.N."/>
            <person name="Fan G.Y."/>
            <person name="Tong Y."/>
            <person name="Zhang D."/>
            <person name="Mao C.L."/>
            <person name="Liu Y.L."/>
            <person name="Hao S.J."/>
            <person name="Liu W.Q."/>
            <person name="Lv M.Q."/>
            <person name="Zhang H.B."/>
            <person name="Liu Y."/>
            <person name="Hu-Tang G.R."/>
            <person name="Wang J.P."/>
            <person name="Wang J.H."/>
            <person name="Sun Y.H."/>
            <person name="Ni S.B."/>
            <person name="Chen W.B."/>
            <person name="Zhang X.C."/>
            <person name="Jiao Y.N."/>
            <person name="Eichler E.E."/>
            <person name="Li G.H."/>
            <person name="Liu X."/>
            <person name="Gao L.Z."/>
        </authorList>
    </citation>
    <scope>NUCLEOTIDE SEQUENCE [LARGE SCALE GENOMIC DNA]</scope>
    <source>
        <strain evidence="3">cv. GT1</strain>
        <tissue evidence="2">Leaf</tissue>
    </source>
</reference>
<name>A0A6A6LA72_HEVBR</name>
<organism evidence="2 3">
    <name type="scientific">Hevea brasiliensis</name>
    <name type="common">Para rubber tree</name>
    <name type="synonym">Siphonia brasiliensis</name>
    <dbReference type="NCBI Taxonomy" id="3981"/>
    <lineage>
        <taxon>Eukaryota</taxon>
        <taxon>Viridiplantae</taxon>
        <taxon>Streptophyta</taxon>
        <taxon>Embryophyta</taxon>
        <taxon>Tracheophyta</taxon>
        <taxon>Spermatophyta</taxon>
        <taxon>Magnoliopsida</taxon>
        <taxon>eudicotyledons</taxon>
        <taxon>Gunneridae</taxon>
        <taxon>Pentapetalae</taxon>
        <taxon>rosids</taxon>
        <taxon>fabids</taxon>
        <taxon>Malpighiales</taxon>
        <taxon>Euphorbiaceae</taxon>
        <taxon>Crotonoideae</taxon>
        <taxon>Micrandreae</taxon>
        <taxon>Hevea</taxon>
    </lineage>
</organism>
<feature type="region of interest" description="Disordered" evidence="1">
    <location>
        <begin position="48"/>
        <end position="97"/>
    </location>
</feature>
<feature type="compositionally biased region" description="Polar residues" evidence="1">
    <location>
        <begin position="53"/>
        <end position="69"/>
    </location>
</feature>
<comment type="caution">
    <text evidence="2">The sequence shown here is derived from an EMBL/GenBank/DDBJ whole genome shotgun (WGS) entry which is preliminary data.</text>
</comment>
<evidence type="ECO:0000313" key="3">
    <source>
        <dbReference type="Proteomes" id="UP000467840"/>
    </source>
</evidence>
<dbReference type="Proteomes" id="UP000467840">
    <property type="component" value="Chromosome 18"/>
</dbReference>
<dbReference type="AlphaFoldDB" id="A0A6A6LA72"/>
<dbReference type="EMBL" id="JAAGAX010000012">
    <property type="protein sequence ID" value="KAF2297188.1"/>
    <property type="molecule type" value="Genomic_DNA"/>
</dbReference>
<keyword evidence="3" id="KW-1185">Reference proteome</keyword>
<accession>A0A6A6LA72</accession>
<gene>
    <name evidence="2" type="ORF">GH714_019109</name>
</gene>